<evidence type="ECO:0000256" key="3">
    <source>
        <dbReference type="ARBA" id="ARBA00004824"/>
    </source>
</evidence>
<evidence type="ECO:0000256" key="14">
    <source>
        <dbReference type="ARBA" id="ARBA00049229"/>
    </source>
</evidence>
<evidence type="ECO:0000256" key="7">
    <source>
        <dbReference type="ARBA" id="ARBA00013053"/>
    </source>
</evidence>
<evidence type="ECO:0000256" key="12">
    <source>
        <dbReference type="ARBA" id="ARBA00048212"/>
    </source>
</evidence>
<dbReference type="InterPro" id="IPR043132">
    <property type="entry name" value="BCAT-like_C"/>
</dbReference>
<evidence type="ECO:0000256" key="18">
    <source>
        <dbReference type="ARBA" id="ARBA00080135"/>
    </source>
</evidence>
<dbReference type="AlphaFoldDB" id="A0A369WMU4"/>
<keyword evidence="21" id="KW-0808">Transferase</keyword>
<evidence type="ECO:0000256" key="8">
    <source>
        <dbReference type="ARBA" id="ARBA00022898"/>
    </source>
</evidence>
<evidence type="ECO:0000256" key="10">
    <source>
        <dbReference type="ARBA" id="ARBA00035633"/>
    </source>
</evidence>
<dbReference type="InterPro" id="IPR043131">
    <property type="entry name" value="BCAT-like_N"/>
</dbReference>
<evidence type="ECO:0000256" key="19">
    <source>
        <dbReference type="RuleBase" id="RU004106"/>
    </source>
</evidence>
<keyword evidence="8 20" id="KW-0663">Pyridoxal phosphate</keyword>
<comment type="function">
    <text evidence="16">Involved in the biosynthesis of p-aminobenzoate (PABA), a precursor of tetrahydrofolate. Converts 4-amino-4-deoxychorismate into 4-aminobenzoate (PABA) and pyruvate.</text>
</comment>
<comment type="similarity">
    <text evidence="6 19">Belongs to the class-IV pyridoxal-phosphate-dependent aminotransferase family.</text>
</comment>
<dbReference type="GO" id="GO:0046656">
    <property type="term" value="P:folic acid biosynthetic process"/>
    <property type="evidence" value="ECO:0007669"/>
    <property type="project" value="UniProtKB-KW"/>
</dbReference>
<evidence type="ECO:0000256" key="17">
    <source>
        <dbReference type="ARBA" id="ARBA00069174"/>
    </source>
</evidence>
<dbReference type="EC" id="2.6.1.42" evidence="7"/>
<reference evidence="21 22" key="1">
    <citation type="submission" date="2018-07" db="EMBL/GenBank/DDBJ databases">
        <title>Motiliproteus coralliicola sp. nov., a bacterium isolated from Coral.</title>
        <authorList>
            <person name="Wang G."/>
        </authorList>
    </citation>
    <scope>NUCLEOTIDE SEQUENCE [LARGE SCALE GENOMIC DNA]</scope>
    <source>
        <strain evidence="21 22">C34</strain>
    </source>
</reference>
<dbReference type="OrthoDB" id="21319at2"/>
<comment type="catalytic activity">
    <reaction evidence="13">
        <text>L-isoleucine + 2-oxoglutarate = (S)-3-methyl-2-oxopentanoate + L-glutamate</text>
        <dbReference type="Rhea" id="RHEA:24801"/>
        <dbReference type="ChEBI" id="CHEBI:16810"/>
        <dbReference type="ChEBI" id="CHEBI:29985"/>
        <dbReference type="ChEBI" id="CHEBI:35146"/>
        <dbReference type="ChEBI" id="CHEBI:58045"/>
        <dbReference type="EC" id="2.6.1.42"/>
    </reaction>
</comment>
<dbReference type="RefSeq" id="WP_114695188.1">
    <property type="nucleotide sequence ID" value="NZ_QQOH01000002.1"/>
</dbReference>
<comment type="pathway">
    <text evidence="10">Cofactor biosynthesis; tetrahydrofolate biosynthesis; 4-aminobenzoate from chorismate: step 2/2.</text>
</comment>
<keyword evidence="9" id="KW-0289">Folate biosynthesis</keyword>
<dbReference type="GO" id="GO:0008696">
    <property type="term" value="F:4-amino-4-deoxychorismate lyase activity"/>
    <property type="evidence" value="ECO:0007669"/>
    <property type="project" value="UniProtKB-EC"/>
</dbReference>
<comment type="catalytic activity">
    <reaction evidence="12">
        <text>L-valine + 2-oxoglutarate = 3-methyl-2-oxobutanoate + L-glutamate</text>
        <dbReference type="Rhea" id="RHEA:24813"/>
        <dbReference type="ChEBI" id="CHEBI:11851"/>
        <dbReference type="ChEBI" id="CHEBI:16810"/>
        <dbReference type="ChEBI" id="CHEBI:29985"/>
        <dbReference type="ChEBI" id="CHEBI:57762"/>
        <dbReference type="EC" id="2.6.1.42"/>
    </reaction>
</comment>
<dbReference type="FunFam" id="3.20.10.10:FF:000002">
    <property type="entry name" value="D-alanine aminotransferase"/>
    <property type="match status" value="1"/>
</dbReference>
<evidence type="ECO:0000256" key="6">
    <source>
        <dbReference type="ARBA" id="ARBA00009320"/>
    </source>
</evidence>
<dbReference type="InterPro" id="IPR036038">
    <property type="entry name" value="Aminotransferase-like"/>
</dbReference>
<dbReference type="EC" id="4.1.3.38" evidence="11"/>
<dbReference type="Pfam" id="PF01063">
    <property type="entry name" value="Aminotran_4"/>
    <property type="match status" value="1"/>
</dbReference>
<comment type="pathway">
    <text evidence="5">Amino-acid biosynthesis; L-leucine biosynthesis; L-leucine from 3-methyl-2-oxobutanoate: step 4/4.</text>
</comment>
<evidence type="ECO:0000256" key="16">
    <source>
        <dbReference type="ARBA" id="ARBA00054027"/>
    </source>
</evidence>
<dbReference type="PANTHER" id="PTHR42743:SF11">
    <property type="entry name" value="AMINODEOXYCHORISMATE LYASE"/>
    <property type="match status" value="1"/>
</dbReference>
<name>A0A369WMU4_9GAMM</name>
<evidence type="ECO:0000256" key="4">
    <source>
        <dbReference type="ARBA" id="ARBA00004931"/>
    </source>
</evidence>
<protein>
    <recommendedName>
        <fullName evidence="17">Aminodeoxychorismate lyase</fullName>
        <ecNumber evidence="7">2.6.1.42</ecNumber>
        <ecNumber evidence="11">4.1.3.38</ecNumber>
    </recommendedName>
    <alternativeName>
        <fullName evidence="18">4-amino-4-deoxychorismate lyase</fullName>
    </alternativeName>
</protein>
<evidence type="ECO:0000313" key="21">
    <source>
        <dbReference type="EMBL" id="RDE23042.1"/>
    </source>
</evidence>
<dbReference type="PANTHER" id="PTHR42743">
    <property type="entry name" value="AMINO-ACID AMINOTRANSFERASE"/>
    <property type="match status" value="1"/>
</dbReference>
<dbReference type="GO" id="GO:0005829">
    <property type="term" value="C:cytosol"/>
    <property type="evidence" value="ECO:0007669"/>
    <property type="project" value="TreeGrafter"/>
</dbReference>
<accession>A0A369WMU4</accession>
<evidence type="ECO:0000256" key="13">
    <source>
        <dbReference type="ARBA" id="ARBA00048798"/>
    </source>
</evidence>
<dbReference type="PROSITE" id="PS00770">
    <property type="entry name" value="AA_TRANSFER_CLASS_4"/>
    <property type="match status" value="1"/>
</dbReference>
<dbReference type="InterPro" id="IPR018300">
    <property type="entry name" value="Aminotrans_IV_CS"/>
</dbReference>
<dbReference type="SUPFAM" id="SSF56752">
    <property type="entry name" value="D-aminoacid aminotransferase-like PLP-dependent enzymes"/>
    <property type="match status" value="1"/>
</dbReference>
<dbReference type="EMBL" id="QQOH01000002">
    <property type="protein sequence ID" value="RDE23042.1"/>
    <property type="molecule type" value="Genomic_DNA"/>
</dbReference>
<keyword evidence="22" id="KW-1185">Reference proteome</keyword>
<dbReference type="Gene3D" id="3.20.10.10">
    <property type="entry name" value="D-amino Acid Aminotransferase, subunit A, domain 2"/>
    <property type="match status" value="1"/>
</dbReference>
<dbReference type="GO" id="GO:0004084">
    <property type="term" value="F:branched-chain-amino-acid transaminase activity"/>
    <property type="evidence" value="ECO:0007669"/>
    <property type="project" value="UniProtKB-EC"/>
</dbReference>
<dbReference type="Gene3D" id="3.30.470.10">
    <property type="match status" value="1"/>
</dbReference>
<comment type="caution">
    <text evidence="21">The sequence shown here is derived from an EMBL/GenBank/DDBJ whole genome shotgun (WGS) entry which is preliminary data.</text>
</comment>
<keyword evidence="21" id="KW-0032">Aminotransferase</keyword>
<comment type="catalytic activity">
    <reaction evidence="14">
        <text>L-leucine + 2-oxoglutarate = 4-methyl-2-oxopentanoate + L-glutamate</text>
        <dbReference type="Rhea" id="RHEA:18321"/>
        <dbReference type="ChEBI" id="CHEBI:16810"/>
        <dbReference type="ChEBI" id="CHEBI:17865"/>
        <dbReference type="ChEBI" id="CHEBI:29985"/>
        <dbReference type="ChEBI" id="CHEBI:57427"/>
        <dbReference type="EC" id="2.6.1.42"/>
    </reaction>
</comment>
<evidence type="ECO:0000256" key="11">
    <source>
        <dbReference type="ARBA" id="ARBA00035676"/>
    </source>
</evidence>
<gene>
    <name evidence="21" type="ORF">DV711_08165</name>
</gene>
<comment type="function">
    <text evidence="2">Acts on leucine, isoleucine and valine.</text>
</comment>
<dbReference type="InterPro" id="IPR001544">
    <property type="entry name" value="Aminotrans_IV"/>
</dbReference>
<evidence type="ECO:0000256" key="1">
    <source>
        <dbReference type="ARBA" id="ARBA00001933"/>
    </source>
</evidence>
<evidence type="ECO:0000256" key="20">
    <source>
        <dbReference type="RuleBase" id="RU004516"/>
    </source>
</evidence>
<evidence type="ECO:0000256" key="9">
    <source>
        <dbReference type="ARBA" id="ARBA00022909"/>
    </source>
</evidence>
<evidence type="ECO:0000313" key="22">
    <source>
        <dbReference type="Proteomes" id="UP000253769"/>
    </source>
</evidence>
<comment type="catalytic activity">
    <reaction evidence="15">
        <text>4-amino-4-deoxychorismate = 4-aminobenzoate + pyruvate + H(+)</text>
        <dbReference type="Rhea" id="RHEA:16201"/>
        <dbReference type="ChEBI" id="CHEBI:15361"/>
        <dbReference type="ChEBI" id="CHEBI:15378"/>
        <dbReference type="ChEBI" id="CHEBI:17836"/>
        <dbReference type="ChEBI" id="CHEBI:58406"/>
        <dbReference type="EC" id="4.1.3.38"/>
    </reaction>
</comment>
<dbReference type="CDD" id="cd01558">
    <property type="entry name" value="D-AAT_like"/>
    <property type="match status" value="1"/>
</dbReference>
<comment type="cofactor">
    <cofactor evidence="1 20">
        <name>pyridoxal 5'-phosphate</name>
        <dbReference type="ChEBI" id="CHEBI:597326"/>
    </cofactor>
</comment>
<proteinExistence type="inferred from homology"/>
<evidence type="ECO:0000256" key="2">
    <source>
        <dbReference type="ARBA" id="ARBA00003109"/>
    </source>
</evidence>
<evidence type="ECO:0000256" key="5">
    <source>
        <dbReference type="ARBA" id="ARBA00005072"/>
    </source>
</evidence>
<dbReference type="InterPro" id="IPR050571">
    <property type="entry name" value="Class-IV_PLP-Dep_Aminotrnsfr"/>
</dbReference>
<evidence type="ECO:0000256" key="15">
    <source>
        <dbReference type="ARBA" id="ARBA00049529"/>
    </source>
</evidence>
<comment type="pathway">
    <text evidence="4">Amino-acid biosynthesis; L-valine biosynthesis; L-valine from pyruvate: step 4/4.</text>
</comment>
<dbReference type="GO" id="GO:0008652">
    <property type="term" value="P:amino acid biosynthetic process"/>
    <property type="evidence" value="ECO:0007669"/>
    <property type="project" value="UniProtKB-ARBA"/>
</dbReference>
<sequence length="285" mass="31200">MSIVYLNGSYLPIEEAKISPLDRGFLFGDGIYEVIPSYEGKMVGFGPHIDRMIDGLAALDIQLGWGHEQWKDLCDALVDKNGGGNLGIYLHVSRGADTKRFHAFPEGVEPTVFCMTFEIPLPQQADRNTAGAYKVATGEDLRWKRCNIKSTALLGNVLHFQEGYAAGNNEILLFNAEGNLTEAGACNVFTVKDGVVATPKLDNQILPGITRMLILSILRKDGSITVEERDISKQEVLSADEVWITSSSKEMAPVIEIDGQPVGDGKVGEVWEAATKLYAANKFDY</sequence>
<comment type="pathway">
    <text evidence="3">Amino-acid biosynthesis; L-isoleucine biosynthesis; L-isoleucine from 2-oxobutanoate: step 4/4.</text>
</comment>
<dbReference type="Proteomes" id="UP000253769">
    <property type="component" value="Unassembled WGS sequence"/>
</dbReference>
<organism evidence="21 22">
    <name type="scientific">Motiliproteus coralliicola</name>
    <dbReference type="NCBI Taxonomy" id="2283196"/>
    <lineage>
        <taxon>Bacteria</taxon>
        <taxon>Pseudomonadati</taxon>
        <taxon>Pseudomonadota</taxon>
        <taxon>Gammaproteobacteria</taxon>
        <taxon>Oceanospirillales</taxon>
        <taxon>Oceanospirillaceae</taxon>
        <taxon>Motiliproteus</taxon>
    </lineage>
</organism>